<sequence>MSQPTAVSLVYFGKIPSRGDFVRSSQQGGLIQTLDRWLTQGVELLATDARWKEIYDRTSPLHFAFLGVRSRVALAGHLVASSDASGRRFPFITAGSFEVGQPDEFVARSPMVLARPWQRLERVAQQATTANDASPVLGEMSSAQVELDVAPQAYEASFRDFLELQTVGSLEAMLRQAGHPIDLRQTLLALGLLLQPVPASGSSQLDKGLRLPLPADPLYQPYVSTLWLELVSRFLRHGDFELLLFVAPGPGQTPDRSPTLTLGFSGGSPTVLQAALDPQVGERVFVDLRDAEWVEEHVQQDYGVKKLSSYLQQPQLSLKQAQATFREAFLGE</sequence>
<dbReference type="InterPro" id="IPR038225">
    <property type="entry name" value="TagF_sf"/>
</dbReference>
<organism evidence="1 2">
    <name type="scientific">Piscinibacter terrae</name>
    <dbReference type="NCBI Taxonomy" id="2496871"/>
    <lineage>
        <taxon>Bacteria</taxon>
        <taxon>Pseudomonadati</taxon>
        <taxon>Pseudomonadota</taxon>
        <taxon>Betaproteobacteria</taxon>
        <taxon>Burkholderiales</taxon>
        <taxon>Sphaerotilaceae</taxon>
        <taxon>Piscinibacter</taxon>
    </lineage>
</organism>
<dbReference type="EMBL" id="QUSW01000004">
    <property type="protein sequence ID" value="RQP23760.1"/>
    <property type="molecule type" value="Genomic_DNA"/>
</dbReference>
<dbReference type="Gene3D" id="3.40.1730.10">
    <property type="entry name" value="pa0076 domain"/>
    <property type="match status" value="1"/>
</dbReference>
<evidence type="ECO:0000313" key="1">
    <source>
        <dbReference type="EMBL" id="RQP23760.1"/>
    </source>
</evidence>
<accession>A0A3N7HNR6</accession>
<dbReference type="Pfam" id="PF09867">
    <property type="entry name" value="TagF_N"/>
    <property type="match status" value="1"/>
</dbReference>
<dbReference type="NCBIfam" id="TIGR03373">
    <property type="entry name" value="VI_minor_4"/>
    <property type="match status" value="1"/>
</dbReference>
<proteinExistence type="predicted"/>
<dbReference type="AlphaFoldDB" id="A0A3N7HNR6"/>
<dbReference type="InterPro" id="IPR017748">
    <property type="entry name" value="TagF"/>
</dbReference>
<protein>
    <submittedName>
        <fullName evidence="1">Type VI secretion system-associated protein TagF</fullName>
    </submittedName>
</protein>
<reference evidence="1 2" key="2">
    <citation type="submission" date="2018-12" db="EMBL/GenBank/DDBJ databases">
        <title>Rhizobacter gummiphilus sp. nov., a rubber-degrading bacterium isolated from the soil of a botanical garden in Japan.</title>
        <authorList>
            <person name="Shunsuke S.S."/>
        </authorList>
    </citation>
    <scope>NUCLEOTIDE SEQUENCE [LARGE SCALE GENOMIC DNA]</scope>
    <source>
        <strain evidence="1 2">S-16</strain>
    </source>
</reference>
<dbReference type="RefSeq" id="WP_124541486.1">
    <property type="nucleotide sequence ID" value="NZ_QUSW01000004.1"/>
</dbReference>
<dbReference type="Proteomes" id="UP000267464">
    <property type="component" value="Unassembled WGS sequence"/>
</dbReference>
<name>A0A3N7HNR6_9BURK</name>
<gene>
    <name evidence="1" type="primary">tagF</name>
    <name evidence="1" type="ORF">DZC73_16685</name>
</gene>
<dbReference type="OrthoDB" id="9801841at2"/>
<reference evidence="1 2" key="1">
    <citation type="submission" date="2018-08" db="EMBL/GenBank/DDBJ databases">
        <authorList>
            <person name="Khan S.A."/>
            <person name="Jeon C.O."/>
            <person name="Chun B.H."/>
            <person name="Jeong S.E."/>
        </authorList>
    </citation>
    <scope>NUCLEOTIDE SEQUENCE [LARGE SCALE GENOMIC DNA]</scope>
    <source>
        <strain evidence="1 2">S-16</strain>
    </source>
</reference>
<keyword evidence="2" id="KW-1185">Reference proteome</keyword>
<evidence type="ECO:0000313" key="2">
    <source>
        <dbReference type="Proteomes" id="UP000267464"/>
    </source>
</evidence>
<comment type="caution">
    <text evidence="1">The sequence shown here is derived from an EMBL/GenBank/DDBJ whole genome shotgun (WGS) entry which is preliminary data.</text>
</comment>